<dbReference type="GeneID" id="57503170"/>
<evidence type="ECO:0000313" key="5">
    <source>
        <dbReference type="EMBL" id="QPF09660.1"/>
    </source>
</evidence>
<dbReference type="Pfam" id="PF00196">
    <property type="entry name" value="GerE"/>
    <property type="match status" value="1"/>
</dbReference>
<dbReference type="GO" id="GO:0003677">
    <property type="term" value="F:DNA binding"/>
    <property type="evidence" value="ECO:0007669"/>
    <property type="project" value="UniProtKB-KW"/>
</dbReference>
<evidence type="ECO:0000256" key="1">
    <source>
        <dbReference type="ARBA" id="ARBA00023015"/>
    </source>
</evidence>
<dbReference type="RefSeq" id="WP_041147069.1">
    <property type="nucleotide sequence ID" value="NZ_CP050508.1"/>
</dbReference>
<dbReference type="PANTHER" id="PTHR44688:SF16">
    <property type="entry name" value="DNA-BINDING TRANSCRIPTIONAL ACTIVATOR DEVR_DOSR"/>
    <property type="match status" value="1"/>
</dbReference>
<evidence type="ECO:0000313" key="6">
    <source>
        <dbReference type="Proteomes" id="UP000594500"/>
    </source>
</evidence>
<evidence type="ECO:0000259" key="4">
    <source>
        <dbReference type="PROSITE" id="PS50043"/>
    </source>
</evidence>
<dbReference type="SMART" id="SM00421">
    <property type="entry name" value="HTH_LUXR"/>
    <property type="match status" value="1"/>
</dbReference>
<organism evidence="5 6">
    <name type="scientific">Raoultella terrigena</name>
    <name type="common">Klebsiella terrigena</name>
    <dbReference type="NCBI Taxonomy" id="577"/>
    <lineage>
        <taxon>Bacteria</taxon>
        <taxon>Pseudomonadati</taxon>
        <taxon>Pseudomonadota</taxon>
        <taxon>Gammaproteobacteria</taxon>
        <taxon>Enterobacterales</taxon>
        <taxon>Enterobacteriaceae</taxon>
        <taxon>Klebsiella/Raoultella group</taxon>
        <taxon>Raoultella</taxon>
    </lineage>
</organism>
<keyword evidence="3" id="KW-0804">Transcription</keyword>
<dbReference type="SUPFAM" id="SSF46894">
    <property type="entry name" value="C-terminal effector domain of the bipartite response regulators"/>
    <property type="match status" value="1"/>
</dbReference>
<evidence type="ECO:0000256" key="2">
    <source>
        <dbReference type="ARBA" id="ARBA00023125"/>
    </source>
</evidence>
<dbReference type="InterPro" id="IPR000792">
    <property type="entry name" value="Tscrpt_reg_LuxR_C"/>
</dbReference>
<dbReference type="PROSITE" id="PS50043">
    <property type="entry name" value="HTH_LUXR_2"/>
    <property type="match status" value="1"/>
</dbReference>
<dbReference type="Gene3D" id="1.10.10.10">
    <property type="entry name" value="Winged helix-like DNA-binding domain superfamily/Winged helix DNA-binding domain"/>
    <property type="match status" value="1"/>
</dbReference>
<keyword evidence="1" id="KW-0805">Transcription regulation</keyword>
<dbReference type="InterPro" id="IPR036388">
    <property type="entry name" value="WH-like_DNA-bd_sf"/>
</dbReference>
<dbReference type="Proteomes" id="UP000594500">
    <property type="component" value="Chromosome"/>
</dbReference>
<gene>
    <name evidence="5" type="ORF">IMO34_04285</name>
</gene>
<dbReference type="InterPro" id="IPR016032">
    <property type="entry name" value="Sig_transdc_resp-reg_C-effctor"/>
</dbReference>
<protein>
    <submittedName>
        <fullName evidence="5">Helix-turn-helix transcriptional regulator</fullName>
    </submittedName>
</protein>
<keyword evidence="2" id="KW-0238">DNA-binding</keyword>
<dbReference type="CDD" id="cd06170">
    <property type="entry name" value="LuxR_C_like"/>
    <property type="match status" value="1"/>
</dbReference>
<dbReference type="PROSITE" id="PS00622">
    <property type="entry name" value="HTH_LUXR_1"/>
    <property type="match status" value="1"/>
</dbReference>
<name>A0AAP9XTX5_RAOTE</name>
<dbReference type="PRINTS" id="PR00038">
    <property type="entry name" value="HTHLUXR"/>
</dbReference>
<dbReference type="EMBL" id="CP062916">
    <property type="protein sequence ID" value="QPF09660.1"/>
    <property type="molecule type" value="Genomic_DNA"/>
</dbReference>
<sequence length="194" mass="22262">MESILLYTDDNLIGQSIQRYMIDNDKNITALSYQNIMQGEALPQAKIVIFNVIHKDISAADTVHLLNKLRFCLARCLRLVLIVRSDIAGLCRELIFLENIIILTEKSSLNDFSDITKVPTSAVDYRFLLTQKKLSIREIQVLELIMACYNNKRIAAVLNIDHKTVHSHRIHIMKKLGMGSSRIMNKKIVNMYQC</sequence>
<dbReference type="AlphaFoldDB" id="A0AAP9XTX5"/>
<proteinExistence type="predicted"/>
<dbReference type="PANTHER" id="PTHR44688">
    <property type="entry name" value="DNA-BINDING TRANSCRIPTIONAL ACTIVATOR DEVR_DOSR"/>
    <property type="match status" value="1"/>
</dbReference>
<evidence type="ECO:0000256" key="3">
    <source>
        <dbReference type="ARBA" id="ARBA00023163"/>
    </source>
</evidence>
<dbReference type="GO" id="GO:0006355">
    <property type="term" value="P:regulation of DNA-templated transcription"/>
    <property type="evidence" value="ECO:0007669"/>
    <property type="project" value="InterPro"/>
</dbReference>
<reference evidence="5 6" key="1">
    <citation type="submission" date="2020-10" db="EMBL/GenBank/DDBJ databases">
        <title>Resistance determinants and their genetic context in bacteria from a longitudinal study of pigs reared under conventional and antibiotic-free husbandry practices.</title>
        <authorList>
            <person name="Poulin-Laprade D."/>
            <person name="Brouard J.-S."/>
            <person name="Gagnon N."/>
            <person name="Turcotte A."/>
            <person name="Langlois A."/>
            <person name="Matte J.J."/>
            <person name="Carrillo C.D."/>
            <person name="Zaheer R."/>
            <person name="McAllister T."/>
            <person name="Topp E."/>
            <person name="Talbot G."/>
        </authorList>
    </citation>
    <scope>NUCLEOTIDE SEQUENCE [LARGE SCALE GENOMIC DNA]</scope>
    <source>
        <strain evidence="5 6">Res13-Abat-PEB01-P1-04-A</strain>
    </source>
</reference>
<accession>A0AAP9XTX5</accession>
<feature type="domain" description="HTH luxR-type" evidence="4">
    <location>
        <begin position="130"/>
        <end position="192"/>
    </location>
</feature>